<dbReference type="InterPro" id="IPR036397">
    <property type="entry name" value="RNaseH_sf"/>
</dbReference>
<organism evidence="5 6">
    <name type="scientific">Brevibacillus brevis</name>
    <name type="common">Bacillus brevis</name>
    <dbReference type="NCBI Taxonomy" id="1393"/>
    <lineage>
        <taxon>Bacteria</taxon>
        <taxon>Bacillati</taxon>
        <taxon>Bacillota</taxon>
        <taxon>Bacilli</taxon>
        <taxon>Bacillales</taxon>
        <taxon>Paenibacillaceae</taxon>
        <taxon>Brevibacillus</taxon>
    </lineage>
</organism>
<proteinExistence type="predicted"/>
<dbReference type="Proteomes" id="UP001256827">
    <property type="component" value="Chromosome"/>
</dbReference>
<dbReference type="EC" id="3.1.-.-" evidence="5"/>
<dbReference type="EMBL" id="CP134050">
    <property type="protein sequence ID" value="WNC13015.1"/>
    <property type="molecule type" value="Genomic_DNA"/>
</dbReference>
<evidence type="ECO:0000313" key="5">
    <source>
        <dbReference type="EMBL" id="WNC13015.1"/>
    </source>
</evidence>
<evidence type="ECO:0000256" key="1">
    <source>
        <dbReference type="ARBA" id="ARBA00022722"/>
    </source>
</evidence>
<dbReference type="RefSeq" id="WP_310764530.1">
    <property type="nucleotide sequence ID" value="NZ_CP134050.1"/>
</dbReference>
<dbReference type="GO" id="GO:0004527">
    <property type="term" value="F:exonuclease activity"/>
    <property type="evidence" value="ECO:0007669"/>
    <property type="project" value="UniProtKB-KW"/>
</dbReference>
<dbReference type="InterPro" id="IPR013520">
    <property type="entry name" value="Ribonucl_H"/>
</dbReference>
<evidence type="ECO:0000313" key="6">
    <source>
        <dbReference type="Proteomes" id="UP001256827"/>
    </source>
</evidence>
<reference evidence="5 6" key="1">
    <citation type="submission" date="2023-09" db="EMBL/GenBank/DDBJ databases">
        <title>Complete Genome and Methylome dissection of Bacillus brevis NEB573 original source of BbsI restriction endonuclease.</title>
        <authorList>
            <person name="Fomenkov A."/>
            <person name="Roberts R.D."/>
        </authorList>
    </citation>
    <scope>NUCLEOTIDE SEQUENCE [LARGE SCALE GENOMIC DNA]</scope>
    <source>
        <strain evidence="5 6">NEB573</strain>
    </source>
</reference>
<dbReference type="Pfam" id="PF00929">
    <property type="entry name" value="RNase_T"/>
    <property type="match status" value="1"/>
</dbReference>
<name>A0ABY9SYW7_BREBE</name>
<dbReference type="InterPro" id="IPR051274">
    <property type="entry name" value="3-5_Exoribonuclease"/>
</dbReference>
<dbReference type="SMART" id="SM00479">
    <property type="entry name" value="EXOIII"/>
    <property type="match status" value="1"/>
</dbReference>
<dbReference type="PANTHER" id="PTHR23044:SF61">
    <property type="entry name" value="3'-5' EXORIBONUCLEASE 1-RELATED"/>
    <property type="match status" value="1"/>
</dbReference>
<evidence type="ECO:0000256" key="2">
    <source>
        <dbReference type="ARBA" id="ARBA00022801"/>
    </source>
</evidence>
<evidence type="ECO:0000259" key="4">
    <source>
        <dbReference type="SMART" id="SM00479"/>
    </source>
</evidence>
<dbReference type="CDD" id="cd06133">
    <property type="entry name" value="ERI-1_3'hExo_like"/>
    <property type="match status" value="1"/>
</dbReference>
<dbReference type="SUPFAM" id="SSF53098">
    <property type="entry name" value="Ribonuclease H-like"/>
    <property type="match status" value="1"/>
</dbReference>
<dbReference type="PANTHER" id="PTHR23044">
    <property type="entry name" value="3'-5' EXONUCLEASE ERI1-RELATED"/>
    <property type="match status" value="1"/>
</dbReference>
<keyword evidence="6" id="KW-1185">Reference proteome</keyword>
<keyword evidence="1" id="KW-0540">Nuclease</keyword>
<keyword evidence="3 5" id="KW-0269">Exonuclease</keyword>
<dbReference type="Gene3D" id="1.10.30.50">
    <property type="match status" value="1"/>
</dbReference>
<dbReference type="Gene3D" id="3.30.420.10">
    <property type="entry name" value="Ribonuclease H-like superfamily/Ribonuclease H"/>
    <property type="match status" value="1"/>
</dbReference>
<evidence type="ECO:0000256" key="3">
    <source>
        <dbReference type="ARBA" id="ARBA00022839"/>
    </source>
</evidence>
<gene>
    <name evidence="5" type="ORF">RGB73_20125</name>
</gene>
<accession>A0ABY9SYW7</accession>
<sequence length="488" mass="56081">MPRTILLNIGTYGRFSRGRPGIYDDPTSSRIKERTFPDSLCHAERYTVQQGGGPMNCVILDIEWIVPSSPDDLPEIMEIAAVKVKEVDGFVLKGGEFHRFIRPSFRKVNGKTVHLTGVKHSHLYYCDSFPRTMEAFFKWLGKERYVLYTWGQQDQQVLEQNCKVHRIGTSWLGPHKDLQQEFMRAVRAKRQLGFQQALQRANIPFQGKQHSAVDHAKHACEMFMKFFSTFTGKDNLLMKPKAGKANLKRKKKNGLLWKKIPYHIKRSREKGLESSLLVSEFQQTLATFDHRCALTQNCSDLSIDHFIPLAIGHGGTYAGNVYPLQKELNGWKADQNPFEWIQSMNDPEIAGNWDRLVNYLAELNGLGVGAFINYVYWCFANPRTKEEIQSNPGLSSIELWRRSGMQIKEVRYYTRRGHHFFFKLSIEKAGKADQVRVKCTKDEKGNPLVVGFQSSIGISKREVEDIARMIQYSHDFSFISKRTEAVSS</sequence>
<dbReference type="InterPro" id="IPR047201">
    <property type="entry name" value="ERI-1_3'hExo-like"/>
</dbReference>
<keyword evidence="2 5" id="KW-0378">Hydrolase</keyword>
<dbReference type="InterPro" id="IPR012337">
    <property type="entry name" value="RNaseH-like_sf"/>
</dbReference>
<feature type="domain" description="Exonuclease" evidence="4">
    <location>
        <begin position="56"/>
        <end position="232"/>
    </location>
</feature>
<protein>
    <submittedName>
        <fullName evidence="5">3'-5' exonuclease</fullName>
        <ecNumber evidence="5">3.1.-.-</ecNumber>
    </submittedName>
</protein>